<dbReference type="Proteomes" id="UP001592531">
    <property type="component" value="Unassembled WGS sequence"/>
</dbReference>
<dbReference type="PANTHER" id="PTHR43000">
    <property type="entry name" value="DTDP-D-GLUCOSE 4,6-DEHYDRATASE-RELATED"/>
    <property type="match status" value="1"/>
</dbReference>
<dbReference type="Gene3D" id="3.40.50.720">
    <property type="entry name" value="NAD(P)-binding Rossmann-like Domain"/>
    <property type="match status" value="1"/>
</dbReference>
<dbReference type="RefSeq" id="WP_380534148.1">
    <property type="nucleotide sequence ID" value="NZ_JBHFAB010000005.1"/>
</dbReference>
<comment type="similarity">
    <text evidence="1">Belongs to the NAD(P)-dependent epimerase/dehydratase family.</text>
</comment>
<dbReference type="SUPFAM" id="SSF51735">
    <property type="entry name" value="NAD(P)-binding Rossmann-fold domains"/>
    <property type="match status" value="1"/>
</dbReference>
<accession>A0ABV6VSI0</accession>
<reference evidence="3 4" key="1">
    <citation type="submission" date="2024-09" db="EMBL/GenBank/DDBJ databases">
        <authorList>
            <person name="Lee S.D."/>
        </authorList>
    </citation>
    <scope>NUCLEOTIDE SEQUENCE [LARGE SCALE GENOMIC DNA]</scope>
    <source>
        <strain evidence="3 4">N8-3</strain>
    </source>
</reference>
<feature type="domain" description="NAD-dependent epimerase/dehydratase" evidence="2">
    <location>
        <begin position="18"/>
        <end position="261"/>
    </location>
</feature>
<gene>
    <name evidence="3" type="ORF">ACEZDE_08550</name>
</gene>
<protein>
    <submittedName>
        <fullName evidence="3">SDR family NAD(P)-dependent oxidoreductase</fullName>
    </submittedName>
</protein>
<sequence length="358" mass="38978">MSFDLSSFDRAYWQDRNVLVTGGASFIGSHLTDLLVELGARVSVADDLSSGRRENLADQLERDAITFHEVDLRDAESVRTVLTGVDTVFHLAAAHGGRGYVDLHQSACAENLYLDGLVFRTAAGLGVDKVVFASSGCIYPLHIQGDLDSELKLTEDLAGPPYNPDGMYGNAKLMGELTLRAMHQDTGLKAASCRYFTVYGPRGIENHAVMAMMGRALVRQSPFEIWGDGRQIRNWTHVYDIVRGTVLAGERISDGSAVNLGTTERVTVLDAAQTICELADHTAEFAFRTDMPVGPVNRVADNTLAAELLGWTPQVPFAEGVRSTFAWYRAHRDPAVLGEVLESLLTSRGEHVPVLTGV</sequence>
<dbReference type="InterPro" id="IPR036291">
    <property type="entry name" value="NAD(P)-bd_dom_sf"/>
</dbReference>
<name>A0ABV6VSI0_9ACTN</name>
<organism evidence="3 4">
    <name type="scientific">Streptacidiphilus cavernicola</name>
    <dbReference type="NCBI Taxonomy" id="3342716"/>
    <lineage>
        <taxon>Bacteria</taxon>
        <taxon>Bacillati</taxon>
        <taxon>Actinomycetota</taxon>
        <taxon>Actinomycetes</taxon>
        <taxon>Kitasatosporales</taxon>
        <taxon>Streptomycetaceae</taxon>
        <taxon>Streptacidiphilus</taxon>
    </lineage>
</organism>
<dbReference type="InterPro" id="IPR001509">
    <property type="entry name" value="Epimerase_deHydtase"/>
</dbReference>
<dbReference type="Pfam" id="PF01370">
    <property type="entry name" value="Epimerase"/>
    <property type="match status" value="1"/>
</dbReference>
<comment type="caution">
    <text evidence="3">The sequence shown here is derived from an EMBL/GenBank/DDBJ whole genome shotgun (WGS) entry which is preliminary data.</text>
</comment>
<proteinExistence type="inferred from homology"/>
<evidence type="ECO:0000313" key="4">
    <source>
        <dbReference type="Proteomes" id="UP001592531"/>
    </source>
</evidence>
<dbReference type="Gene3D" id="3.90.25.10">
    <property type="entry name" value="UDP-galactose 4-epimerase, domain 1"/>
    <property type="match status" value="1"/>
</dbReference>
<evidence type="ECO:0000259" key="2">
    <source>
        <dbReference type="Pfam" id="PF01370"/>
    </source>
</evidence>
<evidence type="ECO:0000256" key="1">
    <source>
        <dbReference type="ARBA" id="ARBA00007637"/>
    </source>
</evidence>
<keyword evidence="4" id="KW-1185">Reference proteome</keyword>
<dbReference type="EMBL" id="JBHFAB010000005">
    <property type="protein sequence ID" value="MFC1416690.1"/>
    <property type="molecule type" value="Genomic_DNA"/>
</dbReference>
<evidence type="ECO:0000313" key="3">
    <source>
        <dbReference type="EMBL" id="MFC1416690.1"/>
    </source>
</evidence>